<dbReference type="AlphaFoldDB" id="A0A9W9DTX2"/>
<dbReference type="InterPro" id="IPR036277">
    <property type="entry name" value="SMC_hinge_sf"/>
</dbReference>
<evidence type="ECO:0000313" key="2">
    <source>
        <dbReference type="EMBL" id="KAJ4486590.1"/>
    </source>
</evidence>
<sequence length="76" mass="8589">MRTAASLDKETGMGLRAIDKIAERHRLAGVYGPLYRSFELTDYKFNIAIELTARNNLFHVVVYSDETASKVLDVIL</sequence>
<evidence type="ECO:0000259" key="1">
    <source>
        <dbReference type="Pfam" id="PF06470"/>
    </source>
</evidence>
<feature type="domain" description="SMC hinge" evidence="1">
    <location>
        <begin position="28"/>
        <end position="73"/>
    </location>
</feature>
<reference evidence="2" key="2">
    <citation type="journal article" date="2023" name="Proc. Natl. Acad. Sci. U.S.A.">
        <title>A global phylogenomic analysis of the shiitake genus Lentinula.</title>
        <authorList>
            <person name="Sierra-Patev S."/>
            <person name="Min B."/>
            <person name="Naranjo-Ortiz M."/>
            <person name="Looney B."/>
            <person name="Konkel Z."/>
            <person name="Slot J.C."/>
            <person name="Sakamoto Y."/>
            <person name="Steenwyk J.L."/>
            <person name="Rokas A."/>
            <person name="Carro J."/>
            <person name="Camarero S."/>
            <person name="Ferreira P."/>
            <person name="Molpeceres G."/>
            <person name="Ruiz-Duenas F.J."/>
            <person name="Serrano A."/>
            <person name="Henrissat B."/>
            <person name="Drula E."/>
            <person name="Hughes K.W."/>
            <person name="Mata J.L."/>
            <person name="Ishikawa N.K."/>
            <person name="Vargas-Isla R."/>
            <person name="Ushijima S."/>
            <person name="Smith C.A."/>
            <person name="Donoghue J."/>
            <person name="Ahrendt S."/>
            <person name="Andreopoulos W."/>
            <person name="He G."/>
            <person name="LaButti K."/>
            <person name="Lipzen A."/>
            <person name="Ng V."/>
            <person name="Riley R."/>
            <person name="Sandor L."/>
            <person name="Barry K."/>
            <person name="Martinez A.T."/>
            <person name="Xiao Y."/>
            <person name="Gibbons J.G."/>
            <person name="Terashima K."/>
            <person name="Grigoriev I.V."/>
            <person name="Hibbett D."/>
        </authorList>
    </citation>
    <scope>NUCLEOTIDE SEQUENCE</scope>
    <source>
        <strain evidence="2">Sp2 HRB7682 ss15</strain>
    </source>
</reference>
<gene>
    <name evidence="2" type="ORF">C8J55DRAFT_558580</name>
</gene>
<dbReference type="Pfam" id="PF06470">
    <property type="entry name" value="SMC_hinge"/>
    <property type="match status" value="1"/>
</dbReference>
<dbReference type="GO" id="GO:0005694">
    <property type="term" value="C:chromosome"/>
    <property type="evidence" value="ECO:0007669"/>
    <property type="project" value="InterPro"/>
</dbReference>
<dbReference type="InterPro" id="IPR010935">
    <property type="entry name" value="SMC_hinge"/>
</dbReference>
<dbReference type="EMBL" id="JANVFS010000010">
    <property type="protein sequence ID" value="KAJ4486590.1"/>
    <property type="molecule type" value="Genomic_DNA"/>
</dbReference>
<evidence type="ECO:0000313" key="3">
    <source>
        <dbReference type="Proteomes" id="UP001150238"/>
    </source>
</evidence>
<organism evidence="2 3">
    <name type="scientific">Lentinula lateritia</name>
    <dbReference type="NCBI Taxonomy" id="40482"/>
    <lineage>
        <taxon>Eukaryota</taxon>
        <taxon>Fungi</taxon>
        <taxon>Dikarya</taxon>
        <taxon>Basidiomycota</taxon>
        <taxon>Agaricomycotina</taxon>
        <taxon>Agaricomycetes</taxon>
        <taxon>Agaricomycetidae</taxon>
        <taxon>Agaricales</taxon>
        <taxon>Marasmiineae</taxon>
        <taxon>Omphalotaceae</taxon>
        <taxon>Lentinula</taxon>
    </lineage>
</organism>
<dbReference type="GO" id="GO:0007059">
    <property type="term" value="P:chromosome segregation"/>
    <property type="evidence" value="ECO:0007669"/>
    <property type="project" value="UniProtKB-ARBA"/>
</dbReference>
<dbReference type="Gene3D" id="1.20.1060.20">
    <property type="match status" value="1"/>
</dbReference>
<name>A0A9W9DTX2_9AGAR</name>
<dbReference type="GO" id="GO:0051276">
    <property type="term" value="P:chromosome organization"/>
    <property type="evidence" value="ECO:0007669"/>
    <property type="project" value="InterPro"/>
</dbReference>
<dbReference type="PANTHER" id="PTHR43977">
    <property type="entry name" value="STRUCTURAL MAINTENANCE OF CHROMOSOMES PROTEIN 3"/>
    <property type="match status" value="1"/>
</dbReference>
<dbReference type="Proteomes" id="UP001150238">
    <property type="component" value="Unassembled WGS sequence"/>
</dbReference>
<proteinExistence type="predicted"/>
<dbReference type="GO" id="GO:0005524">
    <property type="term" value="F:ATP binding"/>
    <property type="evidence" value="ECO:0007669"/>
    <property type="project" value="InterPro"/>
</dbReference>
<dbReference type="SUPFAM" id="SSF75553">
    <property type="entry name" value="Smc hinge domain"/>
    <property type="match status" value="1"/>
</dbReference>
<accession>A0A9W9DTX2</accession>
<reference evidence="2" key="1">
    <citation type="submission" date="2022-08" db="EMBL/GenBank/DDBJ databases">
        <authorList>
            <consortium name="DOE Joint Genome Institute"/>
            <person name="Min B."/>
            <person name="Riley R."/>
            <person name="Sierra-Patev S."/>
            <person name="Naranjo-Ortiz M."/>
            <person name="Looney B."/>
            <person name="Konkel Z."/>
            <person name="Slot J.C."/>
            <person name="Sakamoto Y."/>
            <person name="Steenwyk J.L."/>
            <person name="Rokas A."/>
            <person name="Carro J."/>
            <person name="Camarero S."/>
            <person name="Ferreira P."/>
            <person name="Molpeceres G."/>
            <person name="Ruiz-Duenas F.J."/>
            <person name="Serrano A."/>
            <person name="Henrissat B."/>
            <person name="Drula E."/>
            <person name="Hughes K.W."/>
            <person name="Mata J.L."/>
            <person name="Ishikawa N.K."/>
            <person name="Vargas-Isla R."/>
            <person name="Ushijima S."/>
            <person name="Smith C.A."/>
            <person name="Ahrendt S."/>
            <person name="Andreopoulos W."/>
            <person name="He G."/>
            <person name="Labutti K."/>
            <person name="Lipzen A."/>
            <person name="Ng V."/>
            <person name="Sandor L."/>
            <person name="Barry K."/>
            <person name="Martinez A.T."/>
            <person name="Xiao Y."/>
            <person name="Gibbons J.G."/>
            <person name="Terashima K."/>
            <person name="Hibbett D.S."/>
            <person name="Grigoriev I.V."/>
        </authorList>
    </citation>
    <scope>NUCLEOTIDE SEQUENCE</scope>
    <source>
        <strain evidence="2">Sp2 HRB7682 ss15</strain>
    </source>
</reference>
<protein>
    <recommendedName>
        <fullName evidence="1">SMC hinge domain-containing protein</fullName>
    </recommendedName>
</protein>
<comment type="caution">
    <text evidence="2">The sequence shown here is derived from an EMBL/GenBank/DDBJ whole genome shotgun (WGS) entry which is preliminary data.</text>
</comment>